<dbReference type="InterPro" id="IPR008964">
    <property type="entry name" value="Invasin/intimin_cell_adhesion"/>
</dbReference>
<sequence length="590" mass="60300">MKTWNLKTYLLLLASLFMLSACGGGSSSPKFGVGEDGGSSSGSTGGSTGGTGASGSSVVKIGTGTGSAFVLGALASTKTTLQSGSSTTLSFNVVDGNNAPVLNSYTARFSSTCLAAGSAQLSKNGAVVSQITTADGLGSVNYTPQGCSGTDTVTASLTVGDTILTATVALTIEVDQVLAVEFVSASKTQLSLRGIGGQETATVTFKLVGAQSAPIIGESVTFSLSTLEGGVSLAGGSTTGITDSQGLVSTVVQSGTTATTVKVFATHDATLIQGGSTDISISTGVAVDDRFSISMSSRQPAGAFNTDGIEVSLNVIAADQFGNSPPDGTQVRFVSTEAGKVDSACSLVNGRCSVKWLSSGPRPADLRVQVLAYMRGAETFVDVNGNSVYDGAEIGLHTDLGEPYADENESGAYDLGEFFVDIDLDGVYDATGDGEWNGPCMSGVNAAAICSSKEDTFIYRDIRIFMPTNDVNIVSLGTFPALGGSINVGGGTVSLTGLVFDDGNGNPWPTGTKYTWSSKETTSTNLRLNATSGEVKTIFPANSVAMPAMAISLTGNAANSTPATTEVKLEITMPDNTKYEYYFFVNYNKE</sequence>
<dbReference type="Gene3D" id="2.60.40.10">
    <property type="entry name" value="Immunoglobulins"/>
    <property type="match status" value="1"/>
</dbReference>
<dbReference type="SUPFAM" id="SSF49373">
    <property type="entry name" value="Invasin/intimin cell-adhesion fragments"/>
    <property type="match status" value="1"/>
</dbReference>
<accession>A0ABV8UZM9</accession>
<gene>
    <name evidence="3" type="ORF">ACFOX3_01195</name>
</gene>
<evidence type="ECO:0000256" key="2">
    <source>
        <dbReference type="SAM" id="SignalP"/>
    </source>
</evidence>
<dbReference type="EMBL" id="JBHSCX010000002">
    <property type="protein sequence ID" value="MFC4360893.1"/>
    <property type="molecule type" value="Genomic_DNA"/>
</dbReference>
<dbReference type="Proteomes" id="UP001595840">
    <property type="component" value="Unassembled WGS sequence"/>
</dbReference>
<evidence type="ECO:0000256" key="1">
    <source>
        <dbReference type="SAM" id="MobiDB-lite"/>
    </source>
</evidence>
<keyword evidence="4" id="KW-1185">Reference proteome</keyword>
<keyword evidence="2" id="KW-0732">Signal</keyword>
<dbReference type="InterPro" id="IPR013783">
    <property type="entry name" value="Ig-like_fold"/>
</dbReference>
<dbReference type="RefSeq" id="WP_290261825.1">
    <property type="nucleotide sequence ID" value="NZ_JAUFQG010000004.1"/>
</dbReference>
<name>A0ABV8UZM9_9GAMM</name>
<evidence type="ECO:0000313" key="3">
    <source>
        <dbReference type="EMBL" id="MFC4360893.1"/>
    </source>
</evidence>
<evidence type="ECO:0008006" key="5">
    <source>
        <dbReference type="Google" id="ProtNLM"/>
    </source>
</evidence>
<comment type="caution">
    <text evidence="3">The sequence shown here is derived from an EMBL/GenBank/DDBJ whole genome shotgun (WGS) entry which is preliminary data.</text>
</comment>
<proteinExistence type="predicted"/>
<feature type="region of interest" description="Disordered" evidence="1">
    <location>
        <begin position="32"/>
        <end position="52"/>
    </location>
</feature>
<reference evidence="4" key="1">
    <citation type="journal article" date="2019" name="Int. J. Syst. Evol. Microbiol.">
        <title>The Global Catalogue of Microorganisms (GCM) 10K type strain sequencing project: providing services to taxonomists for standard genome sequencing and annotation.</title>
        <authorList>
            <consortium name="The Broad Institute Genomics Platform"/>
            <consortium name="The Broad Institute Genome Sequencing Center for Infectious Disease"/>
            <person name="Wu L."/>
            <person name="Ma J."/>
        </authorList>
    </citation>
    <scope>NUCLEOTIDE SEQUENCE [LARGE SCALE GENOMIC DNA]</scope>
    <source>
        <strain evidence="4">CECT 8570</strain>
    </source>
</reference>
<feature type="chain" id="PRO_5046045442" description="Big-1 domain-containing protein" evidence="2">
    <location>
        <begin position="24"/>
        <end position="590"/>
    </location>
</feature>
<protein>
    <recommendedName>
        <fullName evidence="5">Big-1 domain-containing protein</fullName>
    </recommendedName>
</protein>
<feature type="signal peptide" evidence="2">
    <location>
        <begin position="1"/>
        <end position="23"/>
    </location>
</feature>
<evidence type="ECO:0000313" key="4">
    <source>
        <dbReference type="Proteomes" id="UP001595840"/>
    </source>
</evidence>
<dbReference type="PROSITE" id="PS51257">
    <property type="entry name" value="PROKAR_LIPOPROTEIN"/>
    <property type="match status" value="1"/>
</dbReference>
<organism evidence="3 4">
    <name type="scientific">Simiduia curdlanivorans</name>
    <dbReference type="NCBI Taxonomy" id="1492769"/>
    <lineage>
        <taxon>Bacteria</taxon>
        <taxon>Pseudomonadati</taxon>
        <taxon>Pseudomonadota</taxon>
        <taxon>Gammaproteobacteria</taxon>
        <taxon>Cellvibrionales</taxon>
        <taxon>Cellvibrionaceae</taxon>
        <taxon>Simiduia</taxon>
    </lineage>
</organism>
<feature type="compositionally biased region" description="Gly residues" evidence="1">
    <location>
        <begin position="34"/>
        <end position="52"/>
    </location>
</feature>